<protein>
    <submittedName>
        <fullName evidence="1">Uncharacterized protein</fullName>
    </submittedName>
</protein>
<evidence type="ECO:0000313" key="1">
    <source>
        <dbReference type="EMBL" id="JAD67262.1"/>
    </source>
</evidence>
<name>A0A0A9C6V9_ARUDO</name>
<accession>A0A0A9C6V9</accession>
<reference evidence="1" key="1">
    <citation type="submission" date="2014-09" db="EMBL/GenBank/DDBJ databases">
        <authorList>
            <person name="Magalhaes I.L.F."/>
            <person name="Oliveira U."/>
            <person name="Santos F.R."/>
            <person name="Vidigal T.H.D.A."/>
            <person name="Brescovit A.D."/>
            <person name="Santos A.J."/>
        </authorList>
    </citation>
    <scope>NUCLEOTIDE SEQUENCE</scope>
    <source>
        <tissue evidence="1">Shoot tissue taken approximately 20 cm above the soil surface</tissue>
    </source>
</reference>
<proteinExistence type="predicted"/>
<dbReference type="EMBL" id="GBRH01230633">
    <property type="protein sequence ID" value="JAD67262.1"/>
    <property type="molecule type" value="Transcribed_RNA"/>
</dbReference>
<reference evidence="1" key="2">
    <citation type="journal article" date="2015" name="Data Brief">
        <title>Shoot transcriptome of the giant reed, Arundo donax.</title>
        <authorList>
            <person name="Barrero R.A."/>
            <person name="Guerrero F.D."/>
            <person name="Moolhuijzen P."/>
            <person name="Goolsby J.A."/>
            <person name="Tidwell J."/>
            <person name="Bellgard S.E."/>
            <person name="Bellgard M.I."/>
        </authorList>
    </citation>
    <scope>NUCLEOTIDE SEQUENCE</scope>
    <source>
        <tissue evidence="1">Shoot tissue taken approximately 20 cm above the soil surface</tissue>
    </source>
</reference>
<organism evidence="1">
    <name type="scientific">Arundo donax</name>
    <name type="common">Giant reed</name>
    <name type="synonym">Donax arundinaceus</name>
    <dbReference type="NCBI Taxonomy" id="35708"/>
    <lineage>
        <taxon>Eukaryota</taxon>
        <taxon>Viridiplantae</taxon>
        <taxon>Streptophyta</taxon>
        <taxon>Embryophyta</taxon>
        <taxon>Tracheophyta</taxon>
        <taxon>Spermatophyta</taxon>
        <taxon>Magnoliopsida</taxon>
        <taxon>Liliopsida</taxon>
        <taxon>Poales</taxon>
        <taxon>Poaceae</taxon>
        <taxon>PACMAD clade</taxon>
        <taxon>Arundinoideae</taxon>
        <taxon>Arundineae</taxon>
        <taxon>Arundo</taxon>
    </lineage>
</organism>
<sequence>MRSSLTEHFLWFFVNHKKSFGSA</sequence>
<dbReference type="AlphaFoldDB" id="A0A0A9C6V9"/>